<dbReference type="Gene3D" id="1.10.10.10">
    <property type="entry name" value="Winged helix-like DNA-binding domain superfamily/Winged helix DNA-binding domain"/>
    <property type="match status" value="1"/>
</dbReference>
<reference evidence="7 9" key="1">
    <citation type="submission" date="2019-02" db="EMBL/GenBank/DDBJ databases">
        <title>Deep-cultivation of Planctomycetes and their phenomic and genomic characterization uncovers novel biology.</title>
        <authorList>
            <person name="Wiegand S."/>
            <person name="Jogler M."/>
            <person name="Boedeker C."/>
            <person name="Pinto D."/>
            <person name="Vollmers J."/>
            <person name="Rivas-Marin E."/>
            <person name="Kohn T."/>
            <person name="Peeters S.H."/>
            <person name="Heuer A."/>
            <person name="Rast P."/>
            <person name="Oberbeckmann S."/>
            <person name="Bunk B."/>
            <person name="Jeske O."/>
            <person name="Meyerdierks A."/>
            <person name="Storesund J.E."/>
            <person name="Kallscheuer N."/>
            <person name="Luecker S."/>
            <person name="Lage O.M."/>
            <person name="Pohl T."/>
            <person name="Merkel B.J."/>
            <person name="Hornburger P."/>
            <person name="Mueller R.-W."/>
            <person name="Bruemmer F."/>
            <person name="Labrenz M."/>
            <person name="Spormann A.M."/>
            <person name="Op den Camp H."/>
            <person name="Overmann J."/>
            <person name="Amann R."/>
            <person name="Jetten M.S.M."/>
            <person name="Mascher T."/>
            <person name="Medema M.H."/>
            <person name="Devos D.P."/>
            <person name="Kaster A.-K."/>
            <person name="Ovreas L."/>
            <person name="Rohde M."/>
            <person name="Galperin M.Y."/>
            <person name="Jogler C."/>
        </authorList>
    </citation>
    <scope>NUCLEOTIDE SEQUENCE [LARGE SCALE GENOMIC DNA]</scope>
    <source>
        <strain evidence="6 8">Enr10</strain>
        <strain evidence="7 9">Pan153</strain>
    </source>
</reference>
<keyword evidence="2" id="KW-0805">Transcription regulation</keyword>
<evidence type="ECO:0000256" key="3">
    <source>
        <dbReference type="ARBA" id="ARBA00023082"/>
    </source>
</evidence>
<dbReference type="AlphaFoldDB" id="A0A518FLF3"/>
<evidence type="ECO:0000256" key="4">
    <source>
        <dbReference type="ARBA" id="ARBA00023163"/>
    </source>
</evidence>
<dbReference type="PANTHER" id="PTHR43133:SF39">
    <property type="entry name" value="SIMILAR TO RNA POLYMERASE SIGMA-E FACTOR"/>
    <property type="match status" value="1"/>
</dbReference>
<evidence type="ECO:0000313" key="9">
    <source>
        <dbReference type="Proteomes" id="UP000320839"/>
    </source>
</evidence>
<gene>
    <name evidence="7" type="primary">sigD_2</name>
    <name evidence="6" type="ORF">Enr10x_29350</name>
    <name evidence="7" type="ORF">Pan153_18260</name>
</gene>
<dbReference type="InterPro" id="IPR014284">
    <property type="entry name" value="RNA_pol_sigma-70_dom"/>
</dbReference>
<dbReference type="InterPro" id="IPR013324">
    <property type="entry name" value="RNA_pol_sigma_r3/r4-like"/>
</dbReference>
<keyword evidence="8" id="KW-1185">Reference proteome</keyword>
<dbReference type="EMBL" id="CP036317">
    <property type="protein sequence ID" value="QDV17191.1"/>
    <property type="molecule type" value="Genomic_DNA"/>
</dbReference>
<dbReference type="SUPFAM" id="SSF88659">
    <property type="entry name" value="Sigma3 and sigma4 domains of RNA polymerase sigma factors"/>
    <property type="match status" value="1"/>
</dbReference>
<dbReference type="SUPFAM" id="SSF88946">
    <property type="entry name" value="Sigma2 domain of RNA polymerase sigma factors"/>
    <property type="match status" value="1"/>
</dbReference>
<dbReference type="OrthoDB" id="276109at2"/>
<dbReference type="Gene3D" id="1.10.1740.10">
    <property type="match status" value="1"/>
</dbReference>
<dbReference type="InterPro" id="IPR036388">
    <property type="entry name" value="WH-like_DNA-bd_sf"/>
</dbReference>
<dbReference type="PANTHER" id="PTHR43133">
    <property type="entry name" value="RNA POLYMERASE ECF-TYPE SIGMA FACTO"/>
    <property type="match status" value="1"/>
</dbReference>
<dbReference type="Pfam" id="PF07638">
    <property type="entry name" value="Sigma70_ECF"/>
    <property type="match status" value="1"/>
</dbReference>
<dbReference type="Proteomes" id="UP000320839">
    <property type="component" value="Chromosome"/>
</dbReference>
<dbReference type="InterPro" id="IPR053812">
    <property type="entry name" value="HTH_Sigma70_ECF-like"/>
</dbReference>
<accession>A0A517Q7K3</accession>
<evidence type="ECO:0000256" key="1">
    <source>
        <dbReference type="ARBA" id="ARBA00010641"/>
    </source>
</evidence>
<proteinExistence type="inferred from homology"/>
<dbReference type="GO" id="GO:0016987">
    <property type="term" value="F:sigma factor activity"/>
    <property type="evidence" value="ECO:0007669"/>
    <property type="project" value="UniProtKB-KW"/>
</dbReference>
<dbReference type="NCBIfam" id="TIGR02937">
    <property type="entry name" value="sigma70-ECF"/>
    <property type="match status" value="1"/>
</dbReference>
<accession>A0A518FLF3</accession>
<organism evidence="7 9">
    <name type="scientific">Gimesia panareensis</name>
    <dbReference type="NCBI Taxonomy" id="2527978"/>
    <lineage>
        <taxon>Bacteria</taxon>
        <taxon>Pseudomonadati</taxon>
        <taxon>Planctomycetota</taxon>
        <taxon>Planctomycetia</taxon>
        <taxon>Planctomycetales</taxon>
        <taxon>Planctomycetaceae</taxon>
        <taxon>Gimesia</taxon>
    </lineage>
</organism>
<sequence length="210" mass="23813">MTEETSEISDLLKRASAGDEAAVDQLFSLHRERLKRMVRLRMSPRLQGRIDESDVLQESYLYIFNKLTTYLDNPAVPFYLWLRHMTGLKLAEIHRRHLGTQLRDADREVSIYRGALPEANSMSLAAHLLGQLTSPSEAAIKAEMRIKLQEALNGMDPLDREIIALRHFEQLSGNEAAEVLGLSKTGASSRYVRAITRLKSTLSQFPEFSD</sequence>
<keyword evidence="4" id="KW-0804">Transcription</keyword>
<feature type="domain" description="RNA polymerase sigma-70 ECF-like HTH" evidence="5">
    <location>
        <begin position="6"/>
        <end position="197"/>
    </location>
</feature>
<dbReference type="RefSeq" id="WP_145106631.1">
    <property type="nucleotide sequence ID" value="NZ_CP036277.1"/>
</dbReference>
<keyword evidence="3" id="KW-0731">Sigma factor</keyword>
<protein>
    <submittedName>
        <fullName evidence="7">ECF RNA polymerase sigma factor SigD</fullName>
    </submittedName>
</protein>
<evidence type="ECO:0000256" key="2">
    <source>
        <dbReference type="ARBA" id="ARBA00023015"/>
    </source>
</evidence>
<evidence type="ECO:0000313" key="7">
    <source>
        <dbReference type="EMBL" id="QDV17191.1"/>
    </source>
</evidence>
<dbReference type="Proteomes" id="UP000315647">
    <property type="component" value="Chromosome"/>
</dbReference>
<name>A0A518FLF3_9PLAN</name>
<dbReference type="GO" id="GO:0006352">
    <property type="term" value="P:DNA-templated transcription initiation"/>
    <property type="evidence" value="ECO:0007669"/>
    <property type="project" value="InterPro"/>
</dbReference>
<accession>A0A518A488</accession>
<dbReference type="InterPro" id="IPR013325">
    <property type="entry name" value="RNA_pol_sigma_r2"/>
</dbReference>
<comment type="similarity">
    <text evidence="1">Belongs to the sigma-70 factor family. ECF subfamily.</text>
</comment>
<evidence type="ECO:0000313" key="6">
    <source>
        <dbReference type="EMBL" id="QDT27617.1"/>
    </source>
</evidence>
<dbReference type="EMBL" id="CP037421">
    <property type="protein sequence ID" value="QDT27617.1"/>
    <property type="molecule type" value="Genomic_DNA"/>
</dbReference>
<evidence type="ECO:0000259" key="5">
    <source>
        <dbReference type="Pfam" id="PF07638"/>
    </source>
</evidence>
<evidence type="ECO:0000313" key="8">
    <source>
        <dbReference type="Proteomes" id="UP000315647"/>
    </source>
</evidence>
<dbReference type="InterPro" id="IPR039425">
    <property type="entry name" value="RNA_pol_sigma-70-like"/>
</dbReference>